<organism evidence="3 4">
    <name type="scientific">Luteococcus japonicus</name>
    <dbReference type="NCBI Taxonomy" id="33984"/>
    <lineage>
        <taxon>Bacteria</taxon>
        <taxon>Bacillati</taxon>
        <taxon>Actinomycetota</taxon>
        <taxon>Actinomycetes</taxon>
        <taxon>Propionibacteriales</taxon>
        <taxon>Propionibacteriaceae</taxon>
        <taxon>Luteococcus</taxon>
    </lineage>
</organism>
<feature type="region of interest" description="Disordered" evidence="1">
    <location>
        <begin position="253"/>
        <end position="296"/>
    </location>
</feature>
<keyword evidence="2" id="KW-1133">Transmembrane helix</keyword>
<proteinExistence type="predicted"/>
<evidence type="ECO:0000313" key="3">
    <source>
        <dbReference type="EMBL" id="ROR54994.1"/>
    </source>
</evidence>
<gene>
    <name evidence="3" type="ORF">EDD41_2236</name>
</gene>
<protein>
    <submittedName>
        <fullName evidence="3">Uncharacterized protein</fullName>
    </submittedName>
</protein>
<comment type="caution">
    <text evidence="3">The sequence shown here is derived from an EMBL/GenBank/DDBJ whole genome shotgun (WGS) entry which is preliminary data.</text>
</comment>
<evidence type="ECO:0000313" key="4">
    <source>
        <dbReference type="Proteomes" id="UP000275749"/>
    </source>
</evidence>
<accession>A0A3N1ZVW3</accession>
<feature type="compositionally biased region" description="Basic and acidic residues" evidence="1">
    <location>
        <begin position="261"/>
        <end position="296"/>
    </location>
</feature>
<sequence>MIAWMTTPDTPSLVERRPHEQRWFLRLGGRDHVATTSGRITTHVELRRDGELLLHKDTLETRTTLTCDEGSVPGLEADLRRTRTGRVKRVTLRIDGREVDLEPEAGSPAARRLTRERRHPWAYASLDVLVAVVGVLLPLLGIGALIKLLLAPVIAWLLGLLPDWHLPRIPWPDIDWPDIPWPHLDFSWIPDWTPPWWFIWFFDHLGQVKPVLFALVIAVYEVRRRRRQDQEKKDPEALEREELLERLARAMQQVAGGSARAGERDHETGPTHLRPVDTDRSAVGRDDLVDDRQTQP</sequence>
<dbReference type="Proteomes" id="UP000275749">
    <property type="component" value="Unassembled WGS sequence"/>
</dbReference>
<dbReference type="AlphaFoldDB" id="A0A3N1ZVW3"/>
<feature type="transmembrane region" description="Helical" evidence="2">
    <location>
        <begin position="121"/>
        <end position="154"/>
    </location>
</feature>
<feature type="transmembrane region" description="Helical" evidence="2">
    <location>
        <begin position="197"/>
        <end position="220"/>
    </location>
</feature>
<keyword evidence="2" id="KW-0812">Transmembrane</keyword>
<evidence type="ECO:0000256" key="1">
    <source>
        <dbReference type="SAM" id="MobiDB-lite"/>
    </source>
</evidence>
<dbReference type="EMBL" id="RKHG01000001">
    <property type="protein sequence ID" value="ROR54994.1"/>
    <property type="molecule type" value="Genomic_DNA"/>
</dbReference>
<name>A0A3N1ZVW3_9ACTN</name>
<reference evidence="3 4" key="1">
    <citation type="submission" date="2018-11" db="EMBL/GenBank/DDBJ databases">
        <title>Sequencing the genomes of 1000 actinobacteria strains.</title>
        <authorList>
            <person name="Klenk H.-P."/>
        </authorList>
    </citation>
    <scope>NUCLEOTIDE SEQUENCE [LARGE SCALE GENOMIC DNA]</scope>
    <source>
        <strain evidence="3 4">DSM 10546</strain>
    </source>
</reference>
<keyword evidence="2" id="KW-0472">Membrane</keyword>
<evidence type="ECO:0000256" key="2">
    <source>
        <dbReference type="SAM" id="Phobius"/>
    </source>
</evidence>